<dbReference type="Gene3D" id="3.30.420.10">
    <property type="entry name" value="Ribonuclease H-like superfamily/Ribonuclease H"/>
    <property type="match status" value="1"/>
</dbReference>
<feature type="domain" description="Reverse transcriptase" evidence="1">
    <location>
        <begin position="1"/>
        <end position="226"/>
    </location>
</feature>
<feature type="domain" description="RNase H type-1" evidence="2">
    <location>
        <begin position="655"/>
        <end position="783"/>
    </location>
</feature>
<dbReference type="SUPFAM" id="SSF53098">
    <property type="entry name" value="Ribonuclease H-like"/>
    <property type="match status" value="1"/>
</dbReference>
<name>A0AAW1XJJ8_RUBAR</name>
<sequence>MNLLDRNCSGGNIAIKLDISKAFDTLDWSFLLRVLTAFGFGPIFTDWILTILKSAYISISVNGSSSGFFPCSRGVRQGDPLSPLLFCMAEEVLSRGLSQLVATGKIDAIAAPKKVKVPSHVLFADDVMIFMQGNSRSLRALNSLLQVYAKNSGQVINKAKSSVYLGRYARPRDVTIQHILGIREGSLPFTYLGGPHIYWSCPKPIYFRAIADKVRCKLSSWKGLQLSQAARLQLISSVIQSLLIYSFQVYEWPRALLLRVQGWTRNFFWSGDVLKKGSTLVSWKICCTPKDCGGLGLKNLLTLNKALLLKRCWEMATATSPAATFLRQRFIKSGFATYSYYQRSSIWLGLRKLWPSFSSNLRWLIGNGKNTLFWTDNWLGTSISSLCNLEPGILSFLRDRVCDFIAHGAWALPDNFKLLFPEVAASILKITLPTEDLADEIIWPSTSSGSLSASAAFSFLSPPIHSVPWGLLIWHAAIQPRKSLTAWKVLHGRLLVDVALQRRGESLCSRCHLCKAAVESLSHLFLDCPWVRPIWRWLLALFQAPLPSDISVQRFLCSSFTSQFPVALKLLWRMAVCNLLWCTWTERNKLRFDDSCFCPVRFKHYFFLAFKDSASIHFSPFSAPFGTAPVFLLLGLSPSRPLNPKLISILWKPPPIGWVKVNTDGSFRGSSSAGFGGVFRNHEGVFIGGFSSKVDVCSAIDAEILAVLEALQVAWVRRWTHVWLETDSALVVHYFYHPHLVPWRLRIEWKNCLHLSRLLCFRISHIFREGNSMADGLANYGANNEGSIWWRTLPKFLTVAYGRDLASRPTFRLA</sequence>
<dbReference type="PANTHER" id="PTHR33116">
    <property type="entry name" value="REVERSE TRANSCRIPTASE ZINC-BINDING DOMAIN-CONTAINING PROTEIN-RELATED-RELATED"/>
    <property type="match status" value="1"/>
</dbReference>
<dbReference type="InterPro" id="IPR036397">
    <property type="entry name" value="RNaseH_sf"/>
</dbReference>
<dbReference type="InterPro" id="IPR002156">
    <property type="entry name" value="RNaseH_domain"/>
</dbReference>
<dbReference type="InterPro" id="IPR012337">
    <property type="entry name" value="RNaseH-like_sf"/>
</dbReference>
<dbReference type="PROSITE" id="PS50879">
    <property type="entry name" value="RNASE_H_1"/>
    <property type="match status" value="1"/>
</dbReference>
<evidence type="ECO:0000259" key="1">
    <source>
        <dbReference type="PROSITE" id="PS50878"/>
    </source>
</evidence>
<evidence type="ECO:0008006" key="5">
    <source>
        <dbReference type="Google" id="ProtNLM"/>
    </source>
</evidence>
<dbReference type="Proteomes" id="UP001457282">
    <property type="component" value="Unassembled WGS sequence"/>
</dbReference>
<reference evidence="3 4" key="1">
    <citation type="journal article" date="2023" name="G3 (Bethesda)">
        <title>A chromosome-length genome assembly and annotation of blackberry (Rubus argutus, cv. 'Hillquist').</title>
        <authorList>
            <person name="Bruna T."/>
            <person name="Aryal R."/>
            <person name="Dudchenko O."/>
            <person name="Sargent D.J."/>
            <person name="Mead D."/>
            <person name="Buti M."/>
            <person name="Cavallini A."/>
            <person name="Hytonen T."/>
            <person name="Andres J."/>
            <person name="Pham M."/>
            <person name="Weisz D."/>
            <person name="Mascagni F."/>
            <person name="Usai G."/>
            <person name="Natali L."/>
            <person name="Bassil N."/>
            <person name="Fernandez G.E."/>
            <person name="Lomsadze A."/>
            <person name="Armour M."/>
            <person name="Olukolu B."/>
            <person name="Poorten T."/>
            <person name="Britton C."/>
            <person name="Davik J."/>
            <person name="Ashrafi H."/>
            <person name="Aiden E.L."/>
            <person name="Borodovsky M."/>
            <person name="Worthington M."/>
        </authorList>
    </citation>
    <scope>NUCLEOTIDE SEQUENCE [LARGE SCALE GENOMIC DNA]</scope>
    <source>
        <strain evidence="3">PI 553951</strain>
    </source>
</reference>
<dbReference type="CDD" id="cd06222">
    <property type="entry name" value="RNase_H_like"/>
    <property type="match status" value="1"/>
</dbReference>
<dbReference type="EMBL" id="JBEDUW010000003">
    <property type="protein sequence ID" value="KAK9936983.1"/>
    <property type="molecule type" value="Genomic_DNA"/>
</dbReference>
<dbReference type="GO" id="GO:0004523">
    <property type="term" value="F:RNA-DNA hybrid ribonuclease activity"/>
    <property type="evidence" value="ECO:0007669"/>
    <property type="project" value="InterPro"/>
</dbReference>
<evidence type="ECO:0000313" key="4">
    <source>
        <dbReference type="Proteomes" id="UP001457282"/>
    </source>
</evidence>
<gene>
    <name evidence="3" type="ORF">M0R45_013802</name>
</gene>
<comment type="caution">
    <text evidence="3">The sequence shown here is derived from an EMBL/GenBank/DDBJ whole genome shotgun (WGS) entry which is preliminary data.</text>
</comment>
<organism evidence="3 4">
    <name type="scientific">Rubus argutus</name>
    <name type="common">Southern blackberry</name>
    <dbReference type="NCBI Taxonomy" id="59490"/>
    <lineage>
        <taxon>Eukaryota</taxon>
        <taxon>Viridiplantae</taxon>
        <taxon>Streptophyta</taxon>
        <taxon>Embryophyta</taxon>
        <taxon>Tracheophyta</taxon>
        <taxon>Spermatophyta</taxon>
        <taxon>Magnoliopsida</taxon>
        <taxon>eudicotyledons</taxon>
        <taxon>Gunneridae</taxon>
        <taxon>Pentapetalae</taxon>
        <taxon>rosids</taxon>
        <taxon>fabids</taxon>
        <taxon>Rosales</taxon>
        <taxon>Rosaceae</taxon>
        <taxon>Rosoideae</taxon>
        <taxon>Rosoideae incertae sedis</taxon>
        <taxon>Rubus</taxon>
    </lineage>
</organism>
<dbReference type="PROSITE" id="PS50878">
    <property type="entry name" value="RT_POL"/>
    <property type="match status" value="1"/>
</dbReference>
<dbReference type="InterPro" id="IPR044730">
    <property type="entry name" value="RNase_H-like_dom_plant"/>
</dbReference>
<keyword evidence="4" id="KW-1185">Reference proteome</keyword>
<dbReference type="SUPFAM" id="SSF56672">
    <property type="entry name" value="DNA/RNA polymerases"/>
    <property type="match status" value="1"/>
</dbReference>
<dbReference type="AlphaFoldDB" id="A0AAW1XJJ8"/>
<evidence type="ECO:0000313" key="3">
    <source>
        <dbReference type="EMBL" id="KAK9936983.1"/>
    </source>
</evidence>
<dbReference type="InterPro" id="IPR026960">
    <property type="entry name" value="RVT-Znf"/>
</dbReference>
<dbReference type="Pfam" id="PF00078">
    <property type="entry name" value="RVT_1"/>
    <property type="match status" value="1"/>
</dbReference>
<dbReference type="GO" id="GO:0003676">
    <property type="term" value="F:nucleic acid binding"/>
    <property type="evidence" value="ECO:0007669"/>
    <property type="project" value="InterPro"/>
</dbReference>
<protein>
    <recommendedName>
        <fullName evidence="5">Reverse transcriptase domain-containing protein</fullName>
    </recommendedName>
</protein>
<dbReference type="InterPro" id="IPR000477">
    <property type="entry name" value="RT_dom"/>
</dbReference>
<dbReference type="Pfam" id="PF13966">
    <property type="entry name" value="zf-RVT"/>
    <property type="match status" value="1"/>
</dbReference>
<dbReference type="InterPro" id="IPR043502">
    <property type="entry name" value="DNA/RNA_pol_sf"/>
</dbReference>
<accession>A0AAW1XJJ8</accession>
<proteinExistence type="predicted"/>
<dbReference type="PANTHER" id="PTHR33116:SF80">
    <property type="entry name" value="REVERSE TRANSCRIPTASE ZINC-BINDING DOMAIN-CONTAINING PROTEIN"/>
    <property type="match status" value="1"/>
</dbReference>
<dbReference type="Pfam" id="PF13456">
    <property type="entry name" value="RVT_3"/>
    <property type="match status" value="1"/>
</dbReference>
<evidence type="ECO:0000259" key="2">
    <source>
        <dbReference type="PROSITE" id="PS50879"/>
    </source>
</evidence>
<dbReference type="CDD" id="cd01650">
    <property type="entry name" value="RT_nLTR_like"/>
    <property type="match status" value="1"/>
</dbReference>